<protein>
    <submittedName>
        <fullName evidence="2">Uncharacterized protein</fullName>
    </submittedName>
</protein>
<reference evidence="2 3" key="1">
    <citation type="submission" date="2019-04" db="EMBL/GenBank/DDBJ databases">
        <title>Complete genome sequence of Agrobacterium tumefaciens CFBP6624.</title>
        <authorList>
            <person name="Haryono M."/>
            <person name="Lin Y.-C."/>
            <person name="Lai E.-M."/>
            <person name="Kuo C.-H."/>
        </authorList>
    </citation>
    <scope>NUCLEOTIDE SEQUENCE [LARGE SCALE GENOMIC DNA]</scope>
    <source>
        <strain evidence="2 3">CFBP6624</strain>
    </source>
</reference>
<dbReference type="Proteomes" id="UP000298646">
    <property type="component" value="Chromosome circular"/>
</dbReference>
<sequence>MTVVVYKLPKIPDHLSFAPAFPQKQDISRSQLKLQEPHHQDMHENYDPHDGADGLRLRRLRRTSSTKVQLSLATAEKGRGVTRGWLSDAERK</sequence>
<dbReference type="AlphaFoldDB" id="A0AAE6BKP5"/>
<evidence type="ECO:0000313" key="3">
    <source>
        <dbReference type="Proteomes" id="UP000298646"/>
    </source>
</evidence>
<gene>
    <name evidence="2" type="ORF">CFBP6624_08745</name>
</gene>
<evidence type="ECO:0000313" key="2">
    <source>
        <dbReference type="EMBL" id="QCM00219.1"/>
    </source>
</evidence>
<dbReference type="RefSeq" id="WP_137084756.1">
    <property type="nucleotide sequence ID" value="NZ_CP039907.1"/>
</dbReference>
<proteinExistence type="predicted"/>
<accession>A0AAE6BKP5</accession>
<dbReference type="EMBL" id="CP039907">
    <property type="protein sequence ID" value="QCM00219.1"/>
    <property type="molecule type" value="Genomic_DNA"/>
</dbReference>
<feature type="region of interest" description="Disordered" evidence="1">
    <location>
        <begin position="26"/>
        <end position="53"/>
    </location>
</feature>
<feature type="compositionally biased region" description="Basic and acidic residues" evidence="1">
    <location>
        <begin position="35"/>
        <end position="53"/>
    </location>
</feature>
<organism evidence="2 3">
    <name type="scientific">Agrobacterium tumefaciens</name>
    <dbReference type="NCBI Taxonomy" id="358"/>
    <lineage>
        <taxon>Bacteria</taxon>
        <taxon>Pseudomonadati</taxon>
        <taxon>Pseudomonadota</taxon>
        <taxon>Alphaproteobacteria</taxon>
        <taxon>Hyphomicrobiales</taxon>
        <taxon>Rhizobiaceae</taxon>
        <taxon>Rhizobium/Agrobacterium group</taxon>
        <taxon>Agrobacterium</taxon>
        <taxon>Agrobacterium tumefaciens complex</taxon>
    </lineage>
</organism>
<evidence type="ECO:0000256" key="1">
    <source>
        <dbReference type="SAM" id="MobiDB-lite"/>
    </source>
</evidence>
<name>A0AAE6BKP5_AGRTU</name>